<dbReference type="EMBL" id="LR798397">
    <property type="protein sequence ID" value="CAB5229095.1"/>
    <property type="molecule type" value="Genomic_DNA"/>
</dbReference>
<evidence type="ECO:0000313" key="9">
    <source>
        <dbReference type="EMBL" id="CAB4213845.1"/>
    </source>
</evidence>
<dbReference type="EMBL" id="LR797307">
    <property type="protein sequence ID" value="CAB4199706.1"/>
    <property type="molecule type" value="Genomic_DNA"/>
</dbReference>
<proteinExistence type="predicted"/>
<evidence type="ECO:0000313" key="11">
    <source>
        <dbReference type="EMBL" id="CAB5229095.1"/>
    </source>
</evidence>
<dbReference type="EMBL" id="LR797102">
    <property type="protein sequence ID" value="CAB4187344.1"/>
    <property type="molecule type" value="Genomic_DNA"/>
</dbReference>
<feature type="domain" description="Phage terminase large subunit N-terminal" evidence="1">
    <location>
        <begin position="18"/>
        <end position="177"/>
    </location>
</feature>
<dbReference type="InterPro" id="IPR027417">
    <property type="entry name" value="P-loop_NTPase"/>
</dbReference>
<dbReference type="EMBL" id="LR797405">
    <property type="protein sequence ID" value="CAB4213845.1"/>
    <property type="molecule type" value="Genomic_DNA"/>
</dbReference>
<evidence type="ECO:0000313" key="3">
    <source>
        <dbReference type="EMBL" id="CAB4164651.1"/>
    </source>
</evidence>
<dbReference type="EMBL" id="LR796470">
    <property type="protein sequence ID" value="CAB4146453.1"/>
    <property type="molecule type" value="Genomic_DNA"/>
</dbReference>
<evidence type="ECO:0000313" key="4">
    <source>
        <dbReference type="EMBL" id="CAB4172358.1"/>
    </source>
</evidence>
<dbReference type="PANTHER" id="PTHR39184:SF1">
    <property type="entry name" value="PBSX PHAGE TERMINASE LARGE SUBUNIT"/>
    <property type="match status" value="1"/>
</dbReference>
<organism evidence="2">
    <name type="scientific">uncultured Caudovirales phage</name>
    <dbReference type="NCBI Taxonomy" id="2100421"/>
    <lineage>
        <taxon>Viruses</taxon>
        <taxon>Duplodnaviria</taxon>
        <taxon>Heunggongvirae</taxon>
        <taxon>Uroviricota</taxon>
        <taxon>Caudoviricetes</taxon>
        <taxon>Peduoviridae</taxon>
        <taxon>Maltschvirus</taxon>
        <taxon>Maltschvirus maltsch</taxon>
    </lineage>
</organism>
<evidence type="ECO:0000259" key="1">
    <source>
        <dbReference type="Pfam" id="PF04466"/>
    </source>
</evidence>
<accession>A0A6J5MLJ5</accession>
<dbReference type="Pfam" id="PF04466">
    <property type="entry name" value="Terminase_3"/>
    <property type="match status" value="1"/>
</dbReference>
<dbReference type="Gene3D" id="3.30.420.280">
    <property type="match status" value="1"/>
</dbReference>
<evidence type="ECO:0000313" key="5">
    <source>
        <dbReference type="EMBL" id="CAB4177535.1"/>
    </source>
</evidence>
<dbReference type="EMBL" id="LR797463">
    <property type="protein sequence ID" value="CAB4218678.1"/>
    <property type="molecule type" value="Genomic_DNA"/>
</dbReference>
<reference evidence="2" key="1">
    <citation type="submission" date="2020-04" db="EMBL/GenBank/DDBJ databases">
        <authorList>
            <person name="Chiriac C."/>
            <person name="Salcher M."/>
            <person name="Ghai R."/>
            <person name="Kavagutti S V."/>
        </authorList>
    </citation>
    <scope>NUCLEOTIDE SEQUENCE</scope>
</reference>
<sequence length="414" mass="48329">MTAVRAYMWDMAGREGMILCGRQFMNSLDDSSMEEIKAAISSEPWLHRHFDIGEKYIRTHSKRINYKFAGLDRSLDSIKSKSRILLCWVDEAEPVTDEAWIKLIPTLREEDSELWVTWNPERKRSSTHKRFREATDQRQKVVQLNWRDNPWFPDVLDRTRQRDMKARPEQYGHIWEGDFSSVFEGAYYVRELIAVKDSGRLRHVPAEPQLPVHTAWDLGIGDSTAIWFFQVVGPEIRIIDFYESSGQGLPHYASVLKAKGYQYGDDWVPHDAKVRELGTGRTRVETLQELGRKPKLIPNHTLMDGINAVRETLPHCWFDEQRTDFGLDALRQYRSEYDEKANVFDDRPLHDWTSHAADAFRYLAMAWKEMKAEVPAPPPKKNHILEVGKDGVLRSNMSVKEIIEMNRRKRAVND</sequence>
<evidence type="ECO:0000313" key="6">
    <source>
        <dbReference type="EMBL" id="CAB4183762.1"/>
    </source>
</evidence>
<dbReference type="InterPro" id="IPR035412">
    <property type="entry name" value="Terminase_L_N"/>
</dbReference>
<dbReference type="EMBL" id="LR797060">
    <property type="protein sequence ID" value="CAB4183762.1"/>
    <property type="molecule type" value="Genomic_DNA"/>
</dbReference>
<protein>
    <submittedName>
        <fullName evidence="2">Phage terminase large subunit</fullName>
    </submittedName>
</protein>
<dbReference type="EMBL" id="LR796763">
    <property type="protein sequence ID" value="CAB4164651.1"/>
    <property type="molecule type" value="Genomic_DNA"/>
</dbReference>
<dbReference type="Gene3D" id="3.40.50.300">
    <property type="entry name" value="P-loop containing nucleotide triphosphate hydrolases"/>
    <property type="match status" value="1"/>
</dbReference>
<evidence type="ECO:0000313" key="8">
    <source>
        <dbReference type="EMBL" id="CAB4199706.1"/>
    </source>
</evidence>
<gene>
    <name evidence="5" type="ORF">UFOVP1006_8</name>
    <name evidence="6" type="ORF">UFOVP1096_12</name>
    <name evidence="7" type="ORF">UFOVP1157_15</name>
    <name evidence="8" type="ORF">UFOVP1347_5</name>
    <name evidence="9" type="ORF">UFOVP1455_3</name>
    <name evidence="11" type="ORF">UFOVP1543_3</name>
    <name evidence="10" type="ORF">UFOVP1606_39</name>
    <name evidence="2" type="ORF">UFOVP497_20</name>
    <name evidence="3" type="ORF">UFOVP834_56</name>
    <name evidence="4" type="ORF">UFOVP922_15</name>
</gene>
<dbReference type="PANTHER" id="PTHR39184">
    <property type="match status" value="1"/>
</dbReference>
<evidence type="ECO:0000313" key="10">
    <source>
        <dbReference type="EMBL" id="CAB4218678.1"/>
    </source>
</evidence>
<dbReference type="InterPro" id="IPR052380">
    <property type="entry name" value="Viral_DNA_packaging_terminase"/>
</dbReference>
<dbReference type="EMBL" id="LR796953">
    <property type="protein sequence ID" value="CAB4177535.1"/>
    <property type="molecule type" value="Genomic_DNA"/>
</dbReference>
<name>A0A6J5MLJ5_9CAUD</name>
<evidence type="ECO:0000313" key="7">
    <source>
        <dbReference type="EMBL" id="CAB4187344.1"/>
    </source>
</evidence>
<evidence type="ECO:0000313" key="2">
    <source>
        <dbReference type="EMBL" id="CAB4146453.1"/>
    </source>
</evidence>
<dbReference type="EMBL" id="LR796881">
    <property type="protein sequence ID" value="CAB4172358.1"/>
    <property type="molecule type" value="Genomic_DNA"/>
</dbReference>